<proteinExistence type="inferred from homology"/>
<evidence type="ECO:0000256" key="6">
    <source>
        <dbReference type="SAM" id="MobiDB-lite"/>
    </source>
</evidence>
<feature type="compositionally biased region" description="Basic and acidic residues" evidence="6">
    <location>
        <begin position="1"/>
        <end position="16"/>
    </location>
</feature>
<dbReference type="GO" id="GO:0046872">
    <property type="term" value="F:metal ion binding"/>
    <property type="evidence" value="ECO:0007669"/>
    <property type="project" value="UniProtKB-KW"/>
</dbReference>
<evidence type="ECO:0000313" key="7">
    <source>
        <dbReference type="EMBL" id="AKZ59707.1"/>
    </source>
</evidence>
<protein>
    <submittedName>
        <fullName evidence="7">Putative dihydrocytosine hydrolase</fullName>
    </submittedName>
</protein>
<sequence length="282" mass="29958">MSRGHEVRAMRQRDTNVPRYGDLTSPEVPRALRGATLVWPVGGLEQHGPHLPLSVDMDIPEALARQVAAEVGGLLLPGQPVSARSLPQSGGGLHFPGTVHLGGATFLAYLTDCLTALSRLGLGRLVVINGHYENEGLLFEAIDGCAPGTVFPDTEVVAFSWWSLVTEDWLGEHIPRFPGWHAEHAGLTETSLMMYLRPEVVRAERPSHASPPPAGVYRHPVDVGKISNQGVLSSATGASVELGERLFWHLVDGIVELLGKPARDAAGQPAVSAGPGQVAASP</sequence>
<evidence type="ECO:0000256" key="4">
    <source>
        <dbReference type="ARBA" id="ARBA00022833"/>
    </source>
</evidence>
<name>A0A0K2B3P5_STRA7</name>
<dbReference type="EMBL" id="CP012382">
    <property type="protein sequence ID" value="AKZ59707.1"/>
    <property type="molecule type" value="Genomic_DNA"/>
</dbReference>
<gene>
    <name evidence="7" type="primary">cgc6</name>
    <name evidence="7" type="ORF">SAM23877_6662</name>
</gene>
<evidence type="ECO:0000256" key="2">
    <source>
        <dbReference type="ARBA" id="ARBA00022723"/>
    </source>
</evidence>
<dbReference type="GO" id="GO:0009231">
    <property type="term" value="P:riboflavin biosynthetic process"/>
    <property type="evidence" value="ECO:0007669"/>
    <property type="project" value="TreeGrafter"/>
</dbReference>
<comment type="cofactor">
    <cofactor evidence="1">
        <name>Zn(2+)</name>
        <dbReference type="ChEBI" id="CHEBI:29105"/>
    </cofactor>
</comment>
<dbReference type="PANTHER" id="PTHR35005">
    <property type="entry name" value="3-DEHYDRO-SCYLLO-INOSOSE HYDROLASE"/>
    <property type="match status" value="1"/>
</dbReference>
<dbReference type="InterPro" id="IPR003785">
    <property type="entry name" value="Creatininase/forma_Hydrolase"/>
</dbReference>
<keyword evidence="2" id="KW-0479">Metal-binding</keyword>
<dbReference type="STRING" id="1889.SAM40697_5998"/>
<dbReference type="Gene3D" id="3.40.50.10310">
    <property type="entry name" value="Creatininase"/>
    <property type="match status" value="1"/>
</dbReference>
<accession>A0A0K2B3P5</accession>
<dbReference type="GO" id="GO:0016811">
    <property type="term" value="F:hydrolase activity, acting on carbon-nitrogen (but not peptide) bonds, in linear amides"/>
    <property type="evidence" value="ECO:0007669"/>
    <property type="project" value="TreeGrafter"/>
</dbReference>
<dbReference type="Pfam" id="PF02633">
    <property type="entry name" value="Creatininase"/>
    <property type="match status" value="1"/>
</dbReference>
<evidence type="ECO:0000256" key="3">
    <source>
        <dbReference type="ARBA" id="ARBA00022801"/>
    </source>
</evidence>
<dbReference type="Proteomes" id="UP000061018">
    <property type="component" value="Chromosome"/>
</dbReference>
<comment type="similarity">
    <text evidence="5">Belongs to the creatininase superfamily.</text>
</comment>
<dbReference type="PANTHER" id="PTHR35005:SF1">
    <property type="entry name" value="2-AMINO-5-FORMYLAMINO-6-RIBOSYLAMINOPYRIMIDIN-4(3H)-ONE 5'-MONOPHOSPHATE DEFORMYLASE"/>
    <property type="match status" value="1"/>
</dbReference>
<organism evidence="7 8">
    <name type="scientific">Streptomyces ambofaciens (strain ATCC 23877 / 3486 / DSM 40053 / JCM 4204 / NBRC 12836 / NRRL B-2516)</name>
    <dbReference type="NCBI Taxonomy" id="278992"/>
    <lineage>
        <taxon>Bacteria</taxon>
        <taxon>Bacillati</taxon>
        <taxon>Actinomycetota</taxon>
        <taxon>Actinomycetes</taxon>
        <taxon>Kitasatosporales</taxon>
        <taxon>Streptomycetaceae</taxon>
        <taxon>Streptomyces</taxon>
    </lineage>
</organism>
<dbReference type="InterPro" id="IPR024087">
    <property type="entry name" value="Creatininase-like_sf"/>
</dbReference>
<dbReference type="SUPFAM" id="SSF102215">
    <property type="entry name" value="Creatininase"/>
    <property type="match status" value="1"/>
</dbReference>
<feature type="region of interest" description="Disordered" evidence="6">
    <location>
        <begin position="1"/>
        <end position="25"/>
    </location>
</feature>
<dbReference type="KEGG" id="samb:SAM23877_6662"/>
<dbReference type="AlphaFoldDB" id="A0A0K2B3P5"/>
<reference evidence="8" key="1">
    <citation type="journal article" date="2015" name="J. Biotechnol.">
        <title>Complete genome sequence of Streptomyces ambofaciens ATCC 23877, the spiramycin producer.</title>
        <authorList>
            <person name="Thibessard A."/>
            <person name="Haas D."/>
            <person name="Gerbaud C."/>
            <person name="Aigle B."/>
            <person name="Lautru S."/>
            <person name="Pernodet J.L."/>
            <person name="Leblond P."/>
        </authorList>
    </citation>
    <scope>NUCLEOTIDE SEQUENCE [LARGE SCALE GENOMIC DNA]</scope>
    <source>
        <strain evidence="8">ATCC 23877 / 3486 / DSM 40053 / JCM 4204 / NBRC 12836 / NRRL B-2516</strain>
    </source>
</reference>
<evidence type="ECO:0000256" key="1">
    <source>
        <dbReference type="ARBA" id="ARBA00001947"/>
    </source>
</evidence>
<evidence type="ECO:0000313" key="8">
    <source>
        <dbReference type="Proteomes" id="UP000061018"/>
    </source>
</evidence>
<keyword evidence="3 7" id="KW-0378">Hydrolase</keyword>
<evidence type="ECO:0000256" key="5">
    <source>
        <dbReference type="ARBA" id="ARBA00024029"/>
    </source>
</evidence>
<keyword evidence="4" id="KW-0862">Zinc</keyword>